<evidence type="ECO:0000313" key="1">
    <source>
        <dbReference type="EMBL" id="QHT26558.1"/>
    </source>
</evidence>
<organism evidence="1">
    <name type="scientific">viral metagenome</name>
    <dbReference type="NCBI Taxonomy" id="1070528"/>
    <lineage>
        <taxon>unclassified sequences</taxon>
        <taxon>metagenomes</taxon>
        <taxon>organismal metagenomes</taxon>
    </lineage>
</organism>
<accession>A0A6C0ECD4</accession>
<dbReference type="SUPFAM" id="SSF53756">
    <property type="entry name" value="UDP-Glycosyltransferase/glycogen phosphorylase"/>
    <property type="match status" value="1"/>
</dbReference>
<dbReference type="AlphaFoldDB" id="A0A6C0ECD4"/>
<name>A0A6C0ECD4_9ZZZZ</name>
<sequence length="538" mass="63912">MKILLFITGFKQLEEYKYLNLFLKKLNLNKSCDIYIYCNNSLISSDIIKYYQMFDQTNKYLHITSLNSGYRIGGVEAVSQGIEMGIFKNYDYVIHLHPDVFITDDYYLTQILSENINNNIIFFITKCLPDNDNFFSFDFFIFKPKLLTTNIFIDELYTFTGDPENYLHDMIKKHNINYIFIKRFENNNYLPRRIDENLKLYHEHDIDKVINIFNNLKTIAFLSNSLTLRGTEVVLYDYAYYNEKILGNKSIIITREFNSINNHIDVDRNVYNKFKKRFQIEYYKNDNPTNEIDDFIEKNNISYLYIIKSGEYDQLLSTKCKNLIHCVFSTQQPHGDIYSVVGQTINDINKTNYPVVPHIVNLPKIDNNLKLELNIPIDAIVFGRYGGKDSFDIKFVHNVIKKLLDLYNNIYFIFMNTNIFYEHKNIIYLPGNCDLIYKRKFINTCDALLHARFRGETFGLTCGEFAICEKPVITWGNSSEKEHLNILKNHAIIYYNYFDLFNILSTFYKNKYDMKNNGYMFYTPENVMEIFKKIYLDN</sequence>
<proteinExistence type="predicted"/>
<protein>
    <submittedName>
        <fullName evidence="1">Uncharacterized protein</fullName>
    </submittedName>
</protein>
<dbReference type="EMBL" id="MN739799">
    <property type="protein sequence ID" value="QHT26558.1"/>
    <property type="molecule type" value="Genomic_DNA"/>
</dbReference>
<reference evidence="1" key="1">
    <citation type="journal article" date="2020" name="Nature">
        <title>Giant virus diversity and host interactions through global metagenomics.</title>
        <authorList>
            <person name="Schulz F."/>
            <person name="Roux S."/>
            <person name="Paez-Espino D."/>
            <person name="Jungbluth S."/>
            <person name="Walsh D.A."/>
            <person name="Denef V.J."/>
            <person name="McMahon K.D."/>
            <person name="Konstantinidis K.T."/>
            <person name="Eloe-Fadrosh E.A."/>
            <person name="Kyrpides N.C."/>
            <person name="Woyke T."/>
        </authorList>
    </citation>
    <scope>NUCLEOTIDE SEQUENCE</scope>
    <source>
        <strain evidence="1">GVMAG-M-3300023179-2</strain>
    </source>
</reference>